<proteinExistence type="predicted"/>
<accession>A0A504YIA8</accession>
<feature type="region of interest" description="Disordered" evidence="1">
    <location>
        <begin position="1"/>
        <end position="31"/>
    </location>
</feature>
<feature type="compositionally biased region" description="Low complexity" evidence="1">
    <location>
        <begin position="1"/>
        <end position="14"/>
    </location>
</feature>
<name>A0A504YIA8_FASGI</name>
<dbReference type="Proteomes" id="UP000316759">
    <property type="component" value="Unassembled WGS sequence"/>
</dbReference>
<evidence type="ECO:0000256" key="1">
    <source>
        <dbReference type="SAM" id="MobiDB-lite"/>
    </source>
</evidence>
<dbReference type="EMBL" id="SUNJ01008097">
    <property type="protein sequence ID" value="TPP61492.1"/>
    <property type="molecule type" value="Genomic_DNA"/>
</dbReference>
<comment type="caution">
    <text evidence="2">The sequence shown here is derived from an EMBL/GenBank/DDBJ whole genome shotgun (WGS) entry which is preliminary data.</text>
</comment>
<dbReference type="OrthoDB" id="6779347at2759"/>
<keyword evidence="3" id="KW-1185">Reference proteome</keyword>
<reference evidence="2 3" key="1">
    <citation type="submission" date="2019-04" db="EMBL/GenBank/DDBJ databases">
        <title>Annotation for the trematode Fasciola gigantica.</title>
        <authorList>
            <person name="Choi Y.-J."/>
        </authorList>
    </citation>
    <scope>NUCLEOTIDE SEQUENCE [LARGE SCALE GENOMIC DNA]</scope>
    <source>
        <strain evidence="2">Uganda_cow_1</strain>
    </source>
</reference>
<dbReference type="AlphaFoldDB" id="A0A504YIA8"/>
<gene>
    <name evidence="2" type="ORF">FGIG_02537</name>
</gene>
<dbReference type="Pfam" id="PF09746">
    <property type="entry name" value="Membralin"/>
    <property type="match status" value="1"/>
</dbReference>
<dbReference type="InterPro" id="IPR019144">
    <property type="entry name" value="Membralin"/>
</dbReference>
<protein>
    <submittedName>
        <fullName evidence="2">Uncharacterized protein</fullName>
    </submittedName>
</protein>
<organism evidence="2 3">
    <name type="scientific">Fasciola gigantica</name>
    <name type="common">Giant liver fluke</name>
    <dbReference type="NCBI Taxonomy" id="46835"/>
    <lineage>
        <taxon>Eukaryota</taxon>
        <taxon>Metazoa</taxon>
        <taxon>Spiralia</taxon>
        <taxon>Lophotrochozoa</taxon>
        <taxon>Platyhelminthes</taxon>
        <taxon>Trematoda</taxon>
        <taxon>Digenea</taxon>
        <taxon>Plagiorchiida</taxon>
        <taxon>Echinostomata</taxon>
        <taxon>Echinostomatoidea</taxon>
        <taxon>Fasciolidae</taxon>
        <taxon>Fasciola</taxon>
    </lineage>
</organism>
<sequence>MVNDINPDNISSSIDNDDNRTETVPPGPTRGIGQLIPRISLQVIVLNARAQLFDVFSTCGGTIQRSHCSPGDPHTPREPWPQYGVLRAEVVRDSNPKHSLADFYAKQFYGSNLDNTDELDDPLTELYSEAVEDAGESSSRQAHRTVGAQTTQSTDIAGNIQFTTIWSLNYIKHNVIFAELTHMASLVKSVCFRDAVLPRVSSLATESGPVHMEENYMVYYALDYGFLRLSPVMRRRLNITVKLVVLHSEKDACFGEFVSRF</sequence>
<evidence type="ECO:0000313" key="2">
    <source>
        <dbReference type="EMBL" id="TPP61492.1"/>
    </source>
</evidence>
<evidence type="ECO:0000313" key="3">
    <source>
        <dbReference type="Proteomes" id="UP000316759"/>
    </source>
</evidence>
<dbReference type="STRING" id="46835.A0A504YIA8"/>